<dbReference type="InterPro" id="IPR050901">
    <property type="entry name" value="BP-dep_ABC_trans_perm"/>
</dbReference>
<dbReference type="Proteomes" id="UP001596302">
    <property type="component" value="Unassembled WGS sequence"/>
</dbReference>
<dbReference type="PROSITE" id="PS50928">
    <property type="entry name" value="ABC_TM1"/>
    <property type="match status" value="1"/>
</dbReference>
<organism evidence="9 10">
    <name type="scientific">Pseudonocardia hispaniensis</name>
    <dbReference type="NCBI Taxonomy" id="904933"/>
    <lineage>
        <taxon>Bacteria</taxon>
        <taxon>Bacillati</taxon>
        <taxon>Actinomycetota</taxon>
        <taxon>Actinomycetes</taxon>
        <taxon>Pseudonocardiales</taxon>
        <taxon>Pseudonocardiaceae</taxon>
        <taxon>Pseudonocardia</taxon>
    </lineage>
</organism>
<accession>A0ABW1J1K2</accession>
<feature type="transmembrane region" description="Helical" evidence="7">
    <location>
        <begin position="149"/>
        <end position="172"/>
    </location>
</feature>
<evidence type="ECO:0000256" key="4">
    <source>
        <dbReference type="ARBA" id="ARBA00022692"/>
    </source>
</evidence>
<dbReference type="InterPro" id="IPR035906">
    <property type="entry name" value="MetI-like_sf"/>
</dbReference>
<keyword evidence="2 7" id="KW-0813">Transport</keyword>
<keyword evidence="10" id="KW-1185">Reference proteome</keyword>
<feature type="domain" description="ABC transmembrane type-1" evidence="8">
    <location>
        <begin position="81"/>
        <end position="274"/>
    </location>
</feature>
<gene>
    <name evidence="9" type="ORF">ACFQE5_10880</name>
</gene>
<feature type="transmembrane region" description="Helical" evidence="7">
    <location>
        <begin position="116"/>
        <end position="143"/>
    </location>
</feature>
<dbReference type="EMBL" id="JBHSQW010000025">
    <property type="protein sequence ID" value="MFC5994713.1"/>
    <property type="molecule type" value="Genomic_DNA"/>
</dbReference>
<keyword evidence="5 7" id="KW-1133">Transmembrane helix</keyword>
<proteinExistence type="inferred from homology"/>
<feature type="transmembrane region" description="Helical" evidence="7">
    <location>
        <begin position="20"/>
        <end position="40"/>
    </location>
</feature>
<feature type="transmembrane region" description="Helical" evidence="7">
    <location>
        <begin position="250"/>
        <end position="274"/>
    </location>
</feature>
<dbReference type="PANTHER" id="PTHR32243">
    <property type="entry name" value="MALTOSE TRANSPORT SYSTEM PERMEASE-RELATED"/>
    <property type="match status" value="1"/>
</dbReference>
<evidence type="ECO:0000259" key="8">
    <source>
        <dbReference type="PROSITE" id="PS50928"/>
    </source>
</evidence>
<comment type="similarity">
    <text evidence="7">Belongs to the binding-protein-dependent transport system permease family.</text>
</comment>
<evidence type="ECO:0000256" key="2">
    <source>
        <dbReference type="ARBA" id="ARBA00022448"/>
    </source>
</evidence>
<keyword evidence="4 7" id="KW-0812">Transmembrane</keyword>
<evidence type="ECO:0000256" key="5">
    <source>
        <dbReference type="ARBA" id="ARBA00022989"/>
    </source>
</evidence>
<protein>
    <submittedName>
        <fullName evidence="9">Carbohydrate ABC transporter permease</fullName>
    </submittedName>
</protein>
<dbReference type="PANTHER" id="PTHR32243:SF18">
    <property type="entry name" value="INNER MEMBRANE ABC TRANSPORTER PERMEASE PROTEIN YCJP"/>
    <property type="match status" value="1"/>
</dbReference>
<reference evidence="10" key="1">
    <citation type="journal article" date="2019" name="Int. J. Syst. Evol. Microbiol.">
        <title>The Global Catalogue of Microorganisms (GCM) 10K type strain sequencing project: providing services to taxonomists for standard genome sequencing and annotation.</title>
        <authorList>
            <consortium name="The Broad Institute Genomics Platform"/>
            <consortium name="The Broad Institute Genome Sequencing Center for Infectious Disease"/>
            <person name="Wu L."/>
            <person name="Ma J."/>
        </authorList>
    </citation>
    <scope>NUCLEOTIDE SEQUENCE [LARGE SCALE GENOMIC DNA]</scope>
    <source>
        <strain evidence="10">CCM 8391</strain>
    </source>
</reference>
<evidence type="ECO:0000256" key="6">
    <source>
        <dbReference type="ARBA" id="ARBA00023136"/>
    </source>
</evidence>
<sequence length="288" mass="31301">MGAVGPRSARRRRRAGRLGLYLVAALFVGFAAAPFEVAIVDALKENTELYTYGLSPFWFLYQPTFSHVSFLFTDTPFVRFCLNTLLVGALTVAITLVLALPAAYSLARLRLRFGGGLAVAIFMVYLVPPSLLFISMSQVVAFLGLQDTVWSMVVVYPTVTTPVAVWLLLGFFKAIPVDIEEQAMVDGYSRGQAFLRVLLPLTYPGIVAVVIFAFTLAAGEFIYALAFVSASDAKTVSIGVPTELVRGDVFFWQSLLASVVIVAVPIALVFNLFLNRFIAGFTQGSVKG</sequence>
<keyword evidence="3" id="KW-1003">Cell membrane</keyword>
<dbReference type="InterPro" id="IPR000515">
    <property type="entry name" value="MetI-like"/>
</dbReference>
<dbReference type="Gene3D" id="1.10.3720.10">
    <property type="entry name" value="MetI-like"/>
    <property type="match status" value="1"/>
</dbReference>
<feature type="transmembrane region" description="Helical" evidence="7">
    <location>
        <begin position="77"/>
        <end position="104"/>
    </location>
</feature>
<evidence type="ECO:0000256" key="1">
    <source>
        <dbReference type="ARBA" id="ARBA00004651"/>
    </source>
</evidence>
<evidence type="ECO:0000256" key="3">
    <source>
        <dbReference type="ARBA" id="ARBA00022475"/>
    </source>
</evidence>
<comment type="subcellular location">
    <subcellularLocation>
        <location evidence="1 7">Cell membrane</location>
        <topology evidence="1 7">Multi-pass membrane protein</topology>
    </subcellularLocation>
</comment>
<name>A0ABW1J1K2_9PSEU</name>
<evidence type="ECO:0000313" key="9">
    <source>
        <dbReference type="EMBL" id="MFC5994713.1"/>
    </source>
</evidence>
<dbReference type="RefSeq" id="WP_379584742.1">
    <property type="nucleotide sequence ID" value="NZ_JBHSQW010000025.1"/>
</dbReference>
<evidence type="ECO:0000256" key="7">
    <source>
        <dbReference type="RuleBase" id="RU363032"/>
    </source>
</evidence>
<feature type="transmembrane region" description="Helical" evidence="7">
    <location>
        <begin position="193"/>
        <end position="218"/>
    </location>
</feature>
<comment type="caution">
    <text evidence="9">The sequence shown here is derived from an EMBL/GenBank/DDBJ whole genome shotgun (WGS) entry which is preliminary data.</text>
</comment>
<evidence type="ECO:0000313" key="10">
    <source>
        <dbReference type="Proteomes" id="UP001596302"/>
    </source>
</evidence>
<keyword evidence="6 7" id="KW-0472">Membrane</keyword>
<dbReference type="CDD" id="cd06261">
    <property type="entry name" value="TM_PBP2"/>
    <property type="match status" value="1"/>
</dbReference>
<dbReference type="SUPFAM" id="SSF161098">
    <property type="entry name" value="MetI-like"/>
    <property type="match status" value="1"/>
</dbReference>
<dbReference type="Pfam" id="PF00528">
    <property type="entry name" value="BPD_transp_1"/>
    <property type="match status" value="1"/>
</dbReference>